<dbReference type="EMBL" id="JAYMYQ010000004">
    <property type="protein sequence ID" value="KAK7336516.1"/>
    <property type="molecule type" value="Genomic_DNA"/>
</dbReference>
<dbReference type="AlphaFoldDB" id="A0AAN9QJ19"/>
<proteinExistence type="predicted"/>
<evidence type="ECO:0000313" key="1">
    <source>
        <dbReference type="EMBL" id="KAK7336516.1"/>
    </source>
</evidence>
<name>A0AAN9QJ19_CANGL</name>
<organism evidence="1 2">
    <name type="scientific">Canavalia gladiata</name>
    <name type="common">Sword bean</name>
    <name type="synonym">Dolichos gladiatus</name>
    <dbReference type="NCBI Taxonomy" id="3824"/>
    <lineage>
        <taxon>Eukaryota</taxon>
        <taxon>Viridiplantae</taxon>
        <taxon>Streptophyta</taxon>
        <taxon>Embryophyta</taxon>
        <taxon>Tracheophyta</taxon>
        <taxon>Spermatophyta</taxon>
        <taxon>Magnoliopsida</taxon>
        <taxon>eudicotyledons</taxon>
        <taxon>Gunneridae</taxon>
        <taxon>Pentapetalae</taxon>
        <taxon>rosids</taxon>
        <taxon>fabids</taxon>
        <taxon>Fabales</taxon>
        <taxon>Fabaceae</taxon>
        <taxon>Papilionoideae</taxon>
        <taxon>50 kb inversion clade</taxon>
        <taxon>NPAAA clade</taxon>
        <taxon>indigoferoid/millettioid clade</taxon>
        <taxon>Phaseoleae</taxon>
        <taxon>Canavalia</taxon>
    </lineage>
</organism>
<keyword evidence="2" id="KW-1185">Reference proteome</keyword>
<accession>A0AAN9QJ19</accession>
<protein>
    <submittedName>
        <fullName evidence="1">Uncharacterized protein</fullName>
    </submittedName>
</protein>
<comment type="caution">
    <text evidence="1">The sequence shown here is derived from an EMBL/GenBank/DDBJ whole genome shotgun (WGS) entry which is preliminary data.</text>
</comment>
<evidence type="ECO:0000313" key="2">
    <source>
        <dbReference type="Proteomes" id="UP001367508"/>
    </source>
</evidence>
<dbReference type="Proteomes" id="UP001367508">
    <property type="component" value="Unassembled WGS sequence"/>
</dbReference>
<sequence length="79" mass="9252">MDWRNWNILVTCNTQLEDEGSQRATLLPWAMTYLLAIEVLETRGSSLPEINRKATPQSAFFSHLFTSIQVKDFRRFCRT</sequence>
<reference evidence="1 2" key="1">
    <citation type="submission" date="2024-01" db="EMBL/GenBank/DDBJ databases">
        <title>The genomes of 5 underutilized Papilionoideae crops provide insights into root nodulation and disease resistanc.</title>
        <authorList>
            <person name="Jiang F."/>
        </authorList>
    </citation>
    <scope>NUCLEOTIDE SEQUENCE [LARGE SCALE GENOMIC DNA]</scope>
    <source>
        <strain evidence="1">LVBAO_FW01</strain>
        <tissue evidence="1">Leaves</tissue>
    </source>
</reference>
<gene>
    <name evidence="1" type="ORF">VNO77_17058</name>
</gene>